<accession>A0A1G6Z9Z9</accession>
<protein>
    <submittedName>
        <fullName evidence="2">YibE/F family protein</fullName>
    </submittedName>
    <submittedName>
        <fullName evidence="3">YibE/F-like protein</fullName>
    </submittedName>
</protein>
<feature type="transmembrane region" description="Helical" evidence="1">
    <location>
        <begin position="183"/>
        <end position="201"/>
    </location>
</feature>
<keyword evidence="1" id="KW-1133">Transmembrane helix</keyword>
<proteinExistence type="predicted"/>
<dbReference type="Proteomes" id="UP001273799">
    <property type="component" value="Unassembled WGS sequence"/>
</dbReference>
<reference evidence="2" key="3">
    <citation type="submission" date="2023-10" db="EMBL/GenBank/DDBJ databases">
        <title>Whole Genome based description of the genera Actinobaculum and Actinotignum reveals a complex phylogenetic relationship within the species included in the genus Actinotignum.</title>
        <authorList>
            <person name="Jensen C.S."/>
            <person name="Dargis R."/>
            <person name="Kemp M."/>
            <person name="Christensen J.J."/>
        </authorList>
    </citation>
    <scope>NUCLEOTIDE SEQUENCE</scope>
    <source>
        <strain evidence="2">Actinobaculum_suis_CCUG19206T</strain>
    </source>
</reference>
<dbReference type="PANTHER" id="PTHR41771">
    <property type="entry name" value="MEMBRANE PROTEIN-RELATED"/>
    <property type="match status" value="1"/>
</dbReference>
<dbReference type="Pfam" id="PF07907">
    <property type="entry name" value="YibE_F"/>
    <property type="match status" value="1"/>
</dbReference>
<dbReference type="PANTHER" id="PTHR41771:SF1">
    <property type="entry name" value="MEMBRANE PROTEIN"/>
    <property type="match status" value="1"/>
</dbReference>
<organism evidence="3 4">
    <name type="scientific">Actinobaculum suis</name>
    <dbReference type="NCBI Taxonomy" id="1657"/>
    <lineage>
        <taxon>Bacteria</taxon>
        <taxon>Bacillati</taxon>
        <taxon>Actinomycetota</taxon>
        <taxon>Actinomycetes</taxon>
        <taxon>Actinomycetales</taxon>
        <taxon>Actinomycetaceae</taxon>
        <taxon>Actinobaculum</taxon>
    </lineage>
</organism>
<dbReference type="Proteomes" id="UP000182744">
    <property type="component" value="Unassembled WGS sequence"/>
</dbReference>
<reference evidence="3" key="1">
    <citation type="submission" date="2016-10" db="EMBL/GenBank/DDBJ databases">
        <authorList>
            <person name="de Groot N.N."/>
        </authorList>
    </citation>
    <scope>NUCLEOTIDE SEQUENCE [LARGE SCALE GENOMIC DNA]</scope>
    <source>
        <strain evidence="3">DSM 20639</strain>
    </source>
</reference>
<reference evidence="4" key="2">
    <citation type="submission" date="2016-10" db="EMBL/GenBank/DDBJ databases">
        <authorList>
            <person name="Varghese N."/>
        </authorList>
    </citation>
    <scope>NUCLEOTIDE SEQUENCE [LARGE SCALE GENOMIC DNA]</scope>
    <source>
        <strain evidence="4">DSM 20639</strain>
    </source>
</reference>
<feature type="transmembrane region" description="Helical" evidence="1">
    <location>
        <begin position="213"/>
        <end position="231"/>
    </location>
</feature>
<evidence type="ECO:0000256" key="1">
    <source>
        <dbReference type="SAM" id="Phobius"/>
    </source>
</evidence>
<feature type="transmembrane region" description="Helical" evidence="1">
    <location>
        <begin position="310"/>
        <end position="335"/>
    </location>
</feature>
<gene>
    <name evidence="2" type="ORF">R6G71_07395</name>
    <name evidence="3" type="ORF">SAMN05421878_10136</name>
</gene>
<sequence length="389" mass="40362">MHIHAPSGAATPLSAASRGRIAKILAAIVVPMALATIIGLIVLWPRGETPVGSIPLNDEKSSLVRGKITSVGTTDELGQTEVQMNVDGIFVPVHVPAEVVASGLSVGDTIQARFTPSMLESGVAYVFVDFERGPAMLALLAVYIAVVLLVAGRKGFMSLLGLGASLLVVGLFMIPALASGTSALPVVLAGGGAMMFLSIYLAHGVSIRTTTAILGTAFGLVITAGVATWAVHAQNLTGATGDEGAMLSWNLGGMNMRSLLLCGIVLAGLGALNDVTITQVSTIWELHAESPHSSRRRLFMRGMAIGRDHIASTVYTLAFAYVGSALPLLILASLYDRPFLDLLQVAQISEEIARTLAASIGLVLAIPATTVIAAMLAPVAPSREKKNLI</sequence>
<feature type="transmembrane region" description="Helical" evidence="1">
    <location>
        <begin position="135"/>
        <end position="152"/>
    </location>
</feature>
<dbReference type="EMBL" id="FNAU01000001">
    <property type="protein sequence ID" value="SDD99430.1"/>
    <property type="molecule type" value="Genomic_DNA"/>
</dbReference>
<feature type="transmembrane region" description="Helical" evidence="1">
    <location>
        <begin position="21"/>
        <end position="44"/>
    </location>
</feature>
<name>A0A1G6Z9Z9_9ACTO</name>
<keyword evidence="1" id="KW-0472">Membrane</keyword>
<dbReference type="AlphaFoldDB" id="A0A1G6Z9Z9"/>
<keyword evidence="1" id="KW-0812">Transmembrane</keyword>
<evidence type="ECO:0000313" key="3">
    <source>
        <dbReference type="EMBL" id="SDD99430.1"/>
    </source>
</evidence>
<feature type="transmembrane region" description="Helical" evidence="1">
    <location>
        <begin position="355"/>
        <end position="380"/>
    </location>
</feature>
<evidence type="ECO:0000313" key="4">
    <source>
        <dbReference type="Proteomes" id="UP000182744"/>
    </source>
</evidence>
<dbReference type="EMBL" id="JAWNFU010000004">
    <property type="protein sequence ID" value="MDY5153861.1"/>
    <property type="molecule type" value="Genomic_DNA"/>
</dbReference>
<feature type="transmembrane region" description="Helical" evidence="1">
    <location>
        <begin position="251"/>
        <end position="272"/>
    </location>
</feature>
<feature type="transmembrane region" description="Helical" evidence="1">
    <location>
        <begin position="159"/>
        <end position="177"/>
    </location>
</feature>
<keyword evidence="4" id="KW-1185">Reference proteome</keyword>
<dbReference type="InterPro" id="IPR012507">
    <property type="entry name" value="YibE_F"/>
</dbReference>
<dbReference type="RefSeq" id="WP_074660574.1">
    <property type="nucleotide sequence ID" value="NZ_FNAU01000001.1"/>
</dbReference>
<evidence type="ECO:0000313" key="2">
    <source>
        <dbReference type="EMBL" id="MDY5153861.1"/>
    </source>
</evidence>